<dbReference type="EMBL" id="FOIR01000002">
    <property type="protein sequence ID" value="SEW27341.1"/>
    <property type="molecule type" value="Genomic_DNA"/>
</dbReference>
<proteinExistence type="predicted"/>
<reference evidence="3" key="1">
    <citation type="submission" date="2016-10" db="EMBL/GenBank/DDBJ databases">
        <authorList>
            <person name="Varghese N."/>
            <person name="Submissions S."/>
        </authorList>
    </citation>
    <scope>NUCLEOTIDE SEQUENCE [LARGE SCALE GENOMIC DNA]</scope>
    <source>
        <strain evidence="3">CGMCC 1.12402</strain>
    </source>
</reference>
<dbReference type="RefSeq" id="WP_090258820.1">
    <property type="nucleotide sequence ID" value="NZ_FOIR01000002.1"/>
</dbReference>
<dbReference type="GeneID" id="99987101"/>
<protein>
    <submittedName>
        <fullName evidence="2">Uncharacterized protein</fullName>
    </submittedName>
</protein>
<keyword evidence="1" id="KW-0472">Membrane</keyword>
<evidence type="ECO:0000313" key="2">
    <source>
        <dbReference type="EMBL" id="SEW27341.1"/>
    </source>
</evidence>
<keyword evidence="1" id="KW-0812">Transmembrane</keyword>
<gene>
    <name evidence="2" type="ORF">SAMN05216290_2401</name>
</gene>
<keyword evidence="3" id="KW-1185">Reference proteome</keyword>
<feature type="transmembrane region" description="Helical" evidence="1">
    <location>
        <begin position="132"/>
        <end position="150"/>
    </location>
</feature>
<feature type="transmembrane region" description="Helical" evidence="1">
    <location>
        <begin position="74"/>
        <end position="93"/>
    </location>
</feature>
<name>A0A1I0QJM0_9BACT</name>
<dbReference type="AlphaFoldDB" id="A0A1I0QJM0"/>
<feature type="transmembrane region" description="Helical" evidence="1">
    <location>
        <begin position="12"/>
        <end position="29"/>
    </location>
</feature>
<sequence length="151" mass="16508">MEASKQLNAGRIVAALFMMIALLLIVNFFRTTTIQVDFATYFTPAYYMQFSLLLMPMALLNAGFLLIRGSKQANLALAIFGYMAILELFFDLVGVTPSFTPVFVVIVLLLAAGSAIYIAHTNTFSTNKLSKTGLIVSLLIGVVESLIPLFI</sequence>
<evidence type="ECO:0000313" key="3">
    <source>
        <dbReference type="Proteomes" id="UP000199437"/>
    </source>
</evidence>
<feature type="transmembrane region" description="Helical" evidence="1">
    <location>
        <begin position="99"/>
        <end position="120"/>
    </location>
</feature>
<keyword evidence="1" id="KW-1133">Transmembrane helix</keyword>
<feature type="transmembrane region" description="Helical" evidence="1">
    <location>
        <begin position="49"/>
        <end position="67"/>
    </location>
</feature>
<dbReference type="Proteomes" id="UP000199437">
    <property type="component" value="Unassembled WGS sequence"/>
</dbReference>
<accession>A0A1I0QJM0</accession>
<dbReference type="STRING" id="1267423.SAMN05216290_2401"/>
<evidence type="ECO:0000256" key="1">
    <source>
        <dbReference type="SAM" id="Phobius"/>
    </source>
</evidence>
<dbReference type="OrthoDB" id="1178917at2"/>
<organism evidence="2 3">
    <name type="scientific">Roseivirga pacifica</name>
    <dbReference type="NCBI Taxonomy" id="1267423"/>
    <lineage>
        <taxon>Bacteria</taxon>
        <taxon>Pseudomonadati</taxon>
        <taxon>Bacteroidota</taxon>
        <taxon>Cytophagia</taxon>
        <taxon>Cytophagales</taxon>
        <taxon>Roseivirgaceae</taxon>
        <taxon>Roseivirga</taxon>
    </lineage>
</organism>